<dbReference type="CDD" id="cd02440">
    <property type="entry name" value="AdoMet_MTases"/>
    <property type="match status" value="1"/>
</dbReference>
<reference evidence="5 6" key="1">
    <citation type="submission" date="2020-01" db="EMBL/GenBank/DDBJ databases">
        <title>Natronorubrum sp. JWXQ-INN 674 isolated from Inner Mongolia Autonomous Region of China.</title>
        <authorList>
            <person name="Xue Q."/>
        </authorList>
    </citation>
    <scope>NUCLEOTIDE SEQUENCE [LARGE SCALE GENOMIC DNA]</scope>
    <source>
        <strain evidence="5 6">JWXQ-INN-674</strain>
    </source>
</reference>
<dbReference type="InterPro" id="IPR023576">
    <property type="entry name" value="UbiE/COQ5_MeTrFase_CS"/>
</dbReference>
<dbReference type="InterPro" id="IPR029063">
    <property type="entry name" value="SAM-dependent_MTases_sf"/>
</dbReference>
<dbReference type="RefSeq" id="WP_160061724.1">
    <property type="nucleotide sequence ID" value="NZ_WUYX01000003.1"/>
</dbReference>
<dbReference type="Pfam" id="PF08241">
    <property type="entry name" value="Methyltransf_11"/>
    <property type="match status" value="1"/>
</dbReference>
<dbReference type="EMBL" id="WUYX01000003">
    <property type="protein sequence ID" value="MXV60607.1"/>
    <property type="molecule type" value="Genomic_DNA"/>
</dbReference>
<organism evidence="5 6">
    <name type="scientific">Natronorubrum halalkaliphilum</name>
    <dbReference type="NCBI Taxonomy" id="2691917"/>
    <lineage>
        <taxon>Archaea</taxon>
        <taxon>Methanobacteriati</taxon>
        <taxon>Methanobacteriota</taxon>
        <taxon>Stenosarchaea group</taxon>
        <taxon>Halobacteria</taxon>
        <taxon>Halobacteriales</taxon>
        <taxon>Natrialbaceae</taxon>
        <taxon>Natronorubrum</taxon>
    </lineage>
</organism>
<dbReference type="AlphaFoldDB" id="A0A6B0VHQ2"/>
<evidence type="ECO:0000313" key="5">
    <source>
        <dbReference type="EMBL" id="MXV60607.1"/>
    </source>
</evidence>
<keyword evidence="1 5" id="KW-0489">Methyltransferase</keyword>
<accession>A0A6B0VHQ2</accession>
<keyword evidence="3" id="KW-0949">S-adenosyl-L-methionine</keyword>
<dbReference type="SUPFAM" id="SSF53335">
    <property type="entry name" value="S-adenosyl-L-methionine-dependent methyltransferases"/>
    <property type="match status" value="1"/>
</dbReference>
<name>A0A6B0VHQ2_9EURY</name>
<dbReference type="Gene3D" id="3.40.50.150">
    <property type="entry name" value="Vaccinia Virus protein VP39"/>
    <property type="match status" value="1"/>
</dbReference>
<evidence type="ECO:0000256" key="2">
    <source>
        <dbReference type="ARBA" id="ARBA00022679"/>
    </source>
</evidence>
<evidence type="ECO:0000313" key="6">
    <source>
        <dbReference type="Proteomes" id="UP000434101"/>
    </source>
</evidence>
<proteinExistence type="predicted"/>
<keyword evidence="6" id="KW-1185">Reference proteome</keyword>
<dbReference type="GO" id="GO:0008757">
    <property type="term" value="F:S-adenosylmethionine-dependent methyltransferase activity"/>
    <property type="evidence" value="ECO:0007669"/>
    <property type="project" value="InterPro"/>
</dbReference>
<evidence type="ECO:0000256" key="1">
    <source>
        <dbReference type="ARBA" id="ARBA00022603"/>
    </source>
</evidence>
<protein>
    <submittedName>
        <fullName evidence="5">Methyltransferase domain-containing protein</fullName>
    </submittedName>
</protein>
<feature type="domain" description="Methyltransferase type 11" evidence="4">
    <location>
        <begin position="42"/>
        <end position="132"/>
    </location>
</feature>
<sequence length="184" mass="20424">MGFHTFPVERADKLEDPSRYRFCSREELLEMIAPNAEDVVADLGSGTGFYSRDIAPFVDTVYAVDVQEGMHEYHREVGVAAGVELVTAGVDALPFEDDELDAAFSTMTHHEYATDETMTELARVIRPDGRLVTVDWSANGTGEDGPDVDERFGVDDVVAQLEDSDFIVDRVHDRPETLAVVARR</sequence>
<dbReference type="PROSITE" id="PS01184">
    <property type="entry name" value="UBIE_2"/>
    <property type="match status" value="1"/>
</dbReference>
<evidence type="ECO:0000259" key="4">
    <source>
        <dbReference type="Pfam" id="PF08241"/>
    </source>
</evidence>
<dbReference type="InterPro" id="IPR013216">
    <property type="entry name" value="Methyltransf_11"/>
</dbReference>
<keyword evidence="2 5" id="KW-0808">Transferase</keyword>
<dbReference type="PANTHER" id="PTHR43591">
    <property type="entry name" value="METHYLTRANSFERASE"/>
    <property type="match status" value="1"/>
</dbReference>
<gene>
    <name evidence="5" type="ORF">GS429_00675</name>
</gene>
<comment type="caution">
    <text evidence="5">The sequence shown here is derived from an EMBL/GenBank/DDBJ whole genome shotgun (WGS) entry which is preliminary data.</text>
</comment>
<dbReference type="Proteomes" id="UP000434101">
    <property type="component" value="Unassembled WGS sequence"/>
</dbReference>
<evidence type="ECO:0000256" key="3">
    <source>
        <dbReference type="ARBA" id="ARBA00022691"/>
    </source>
</evidence>
<dbReference type="OrthoDB" id="302307at2157"/>
<dbReference type="GO" id="GO:0032259">
    <property type="term" value="P:methylation"/>
    <property type="evidence" value="ECO:0007669"/>
    <property type="project" value="UniProtKB-KW"/>
</dbReference>